<dbReference type="GO" id="GO:0000981">
    <property type="term" value="F:DNA-binding transcription factor activity, RNA polymerase II-specific"/>
    <property type="evidence" value="ECO:0007669"/>
    <property type="project" value="TreeGrafter"/>
</dbReference>
<feature type="domain" description="Myb-like" evidence="4">
    <location>
        <begin position="85"/>
        <end position="128"/>
    </location>
</feature>
<evidence type="ECO:0000259" key="4">
    <source>
        <dbReference type="PROSITE" id="PS50090"/>
    </source>
</evidence>
<dbReference type="InterPro" id="IPR009057">
    <property type="entry name" value="Homeodomain-like_sf"/>
</dbReference>
<feature type="domain" description="HTH myb-type" evidence="5">
    <location>
        <begin position="78"/>
        <end position="132"/>
    </location>
</feature>
<feature type="region of interest" description="Disordered" evidence="3">
    <location>
        <begin position="365"/>
        <end position="388"/>
    </location>
</feature>
<evidence type="ECO:0000259" key="5">
    <source>
        <dbReference type="PROSITE" id="PS51294"/>
    </source>
</evidence>
<organism evidence="6">
    <name type="scientific">Dunaliella tertiolecta</name>
    <name type="common">Green alga</name>
    <dbReference type="NCBI Taxonomy" id="3047"/>
    <lineage>
        <taxon>Eukaryota</taxon>
        <taxon>Viridiplantae</taxon>
        <taxon>Chlorophyta</taxon>
        <taxon>core chlorophytes</taxon>
        <taxon>Chlorophyceae</taxon>
        <taxon>CS clade</taxon>
        <taxon>Chlamydomonadales</taxon>
        <taxon>Dunaliellaceae</taxon>
        <taxon>Dunaliella</taxon>
    </lineage>
</organism>
<feature type="region of interest" description="Disordered" evidence="3">
    <location>
        <begin position="559"/>
        <end position="702"/>
    </location>
</feature>
<dbReference type="AlphaFoldDB" id="A0A7S3R3I3"/>
<dbReference type="Gene3D" id="1.10.10.60">
    <property type="entry name" value="Homeodomain-like"/>
    <property type="match status" value="2"/>
</dbReference>
<feature type="compositionally biased region" description="Low complexity" evidence="3">
    <location>
        <begin position="662"/>
        <end position="673"/>
    </location>
</feature>
<dbReference type="GO" id="GO:0000978">
    <property type="term" value="F:RNA polymerase II cis-regulatory region sequence-specific DNA binding"/>
    <property type="evidence" value="ECO:0007669"/>
    <property type="project" value="TreeGrafter"/>
</dbReference>
<feature type="compositionally biased region" description="Acidic residues" evidence="3">
    <location>
        <begin position="585"/>
        <end position="606"/>
    </location>
</feature>
<evidence type="ECO:0000256" key="1">
    <source>
        <dbReference type="ARBA" id="ARBA00004123"/>
    </source>
</evidence>
<evidence type="ECO:0000256" key="3">
    <source>
        <dbReference type="SAM" id="MobiDB-lite"/>
    </source>
</evidence>
<proteinExistence type="predicted"/>
<dbReference type="CDD" id="cd00167">
    <property type="entry name" value="SANT"/>
    <property type="match status" value="2"/>
</dbReference>
<feature type="region of interest" description="Disordered" evidence="3">
    <location>
        <begin position="1"/>
        <end position="26"/>
    </location>
</feature>
<dbReference type="InterPro" id="IPR000637">
    <property type="entry name" value="HMGI/Y_DNA-bd_CS"/>
</dbReference>
<dbReference type="SMART" id="SM00717">
    <property type="entry name" value="SANT"/>
    <property type="match status" value="2"/>
</dbReference>
<feature type="compositionally biased region" description="Low complexity" evidence="3">
    <location>
        <begin position="9"/>
        <end position="22"/>
    </location>
</feature>
<name>A0A7S3R3I3_DUNTE</name>
<dbReference type="InterPro" id="IPR001005">
    <property type="entry name" value="SANT/Myb"/>
</dbReference>
<dbReference type="InterPro" id="IPR050560">
    <property type="entry name" value="MYB_TF"/>
</dbReference>
<feature type="domain" description="Myb-like" evidence="4">
    <location>
        <begin position="16"/>
        <end position="73"/>
    </location>
</feature>
<comment type="subcellular location">
    <subcellularLocation>
        <location evidence="1">Nucleus</location>
    </subcellularLocation>
</comment>
<feature type="compositionally biased region" description="Basic residues" evidence="3">
    <location>
        <begin position="674"/>
        <end position="687"/>
    </location>
</feature>
<accession>A0A7S3R3I3</accession>
<dbReference type="PANTHER" id="PTHR45614:SF232">
    <property type="entry name" value="TRANSCRIPTION FACTOR MYB3R-2"/>
    <property type="match status" value="1"/>
</dbReference>
<feature type="region of interest" description="Disordered" evidence="3">
    <location>
        <begin position="416"/>
        <end position="513"/>
    </location>
</feature>
<dbReference type="PANTHER" id="PTHR45614">
    <property type="entry name" value="MYB PROTEIN-RELATED"/>
    <property type="match status" value="1"/>
</dbReference>
<dbReference type="SUPFAM" id="SSF46689">
    <property type="entry name" value="Homeodomain-like"/>
    <property type="match status" value="1"/>
</dbReference>
<dbReference type="Pfam" id="PF00249">
    <property type="entry name" value="Myb_DNA-binding"/>
    <property type="match status" value="1"/>
</dbReference>
<dbReference type="PROSITE" id="PS50090">
    <property type="entry name" value="MYB_LIKE"/>
    <property type="match status" value="2"/>
</dbReference>
<evidence type="ECO:0000256" key="2">
    <source>
        <dbReference type="ARBA" id="ARBA00023242"/>
    </source>
</evidence>
<dbReference type="GO" id="GO:0005634">
    <property type="term" value="C:nucleus"/>
    <property type="evidence" value="ECO:0007669"/>
    <property type="project" value="UniProtKB-SubCell"/>
</dbReference>
<dbReference type="PROSITE" id="PS00354">
    <property type="entry name" value="HMGI_Y"/>
    <property type="match status" value="1"/>
</dbReference>
<reference evidence="6" key="1">
    <citation type="submission" date="2021-01" db="EMBL/GenBank/DDBJ databases">
        <authorList>
            <person name="Corre E."/>
            <person name="Pelletier E."/>
            <person name="Niang G."/>
            <person name="Scheremetjew M."/>
            <person name="Finn R."/>
            <person name="Kale V."/>
            <person name="Holt S."/>
            <person name="Cochrane G."/>
            <person name="Meng A."/>
            <person name="Brown T."/>
            <person name="Cohen L."/>
        </authorList>
    </citation>
    <scope>NUCLEOTIDE SEQUENCE</scope>
    <source>
        <strain evidence="6">CCMP1320</strain>
    </source>
</reference>
<sequence>MGEEEEQGAELQQQGGQTSQSSPWTDAQAETLTRLVGKYGENKWGWVSDDLNTLFPGCHRTSKQCREKWNYQLCPSARKGHPGMPWTAAEELILVRAHQENGNRWSEISKLLPDRTETNVKNHWNTALRRKHPARCPDNQISILDQYQHNFGFKTFAADALRGLNCVGLCGLSQASSPTELDPLANGTTRSAFTTPGRTWVEDLPSSSKLSGAAVLRQGTTPTAATGQAGALNPEIPRLPFMGPPAAAYSTPAGARSGAFAAPPERGAAAAAVSQAALPPGYMYHGASLAAGFRGVHHLDGLPYVVSVQPGWWQGAGYVAKEATAALDTPASKLAGPAGLQAAAGADSPATPMHAAVLPGAKVGMDGANEGRGGEGDTGAHEEEQGNQAKLEVGPGAVTGEEGSVHVAWQAGGVGSRASVLPHGDVQRSGSPGLKDSNVQGHEMIMRRGGRARRSVQRSPGPRDGNAQGQEMVTRRGGRARRSVQKSESPGPRGGNAQGPLKGCTHEGGQASAAAFGGPLQHLSTASAAAIAAGEEQLEEEEEAGILEAAGILQALQGLGGLDNGINPLQEKSLSRAEGAGECKGEEEEGQEEEEEEGEGVEEEEGLAPGYSRHKQGNKCSSTATAGASEEDDSLLGRGKRQRTNRGALQLLQQPCRRSHAAHGAQTTQAAAAKRGRGRPRGPRGRPPKSQGQGFIRPRSKR</sequence>
<evidence type="ECO:0000313" key="6">
    <source>
        <dbReference type="EMBL" id="CAE0501248.1"/>
    </source>
</evidence>
<feature type="compositionally biased region" description="Basic and acidic residues" evidence="3">
    <location>
        <begin position="372"/>
        <end position="384"/>
    </location>
</feature>
<dbReference type="PROSITE" id="PS51294">
    <property type="entry name" value="HTH_MYB"/>
    <property type="match status" value="2"/>
</dbReference>
<feature type="domain" description="HTH myb-type" evidence="5">
    <location>
        <begin position="23"/>
        <end position="77"/>
    </location>
</feature>
<keyword evidence="2" id="KW-0539">Nucleus</keyword>
<protein>
    <submittedName>
        <fullName evidence="6">Uncharacterized protein</fullName>
    </submittedName>
</protein>
<dbReference type="EMBL" id="HBIP01027024">
    <property type="protein sequence ID" value="CAE0501248.1"/>
    <property type="molecule type" value="Transcribed_RNA"/>
</dbReference>
<gene>
    <name evidence="6" type="ORF">DTER00134_LOCUS16321</name>
</gene>
<dbReference type="Pfam" id="PF13921">
    <property type="entry name" value="Myb_DNA-bind_6"/>
    <property type="match status" value="1"/>
</dbReference>
<feature type="compositionally biased region" description="Basic and acidic residues" evidence="3">
    <location>
        <begin position="573"/>
        <end position="584"/>
    </location>
</feature>
<dbReference type="InterPro" id="IPR017930">
    <property type="entry name" value="Myb_dom"/>
</dbReference>